<protein>
    <submittedName>
        <fullName evidence="7">Microtubule associated protein 7</fullName>
    </submittedName>
</protein>
<feature type="compositionally biased region" description="Basic and acidic residues" evidence="6">
    <location>
        <begin position="112"/>
        <end position="152"/>
    </location>
</feature>
<sequence length="737" mass="83365">MADLRVGGDRHTGGDGAAQSETAPDGNKVQDKKTAASNRPASAISGQNSNHTGNKPDPPPVLRVDDRQRLARERREEREKQLAAREIIWLEREERARQHYEKHLEERKKKLEEQRLKEERRRAAVEEKRRQRLEEDKERHEAVVRRTMERSQKPKQKHNRWSWGGALHGSPSIHSADPDRRSVSTMNLSKHVDPVISKRLSSSSATLLNSPDRARRLQLSPWESSVVNRLLTPTHSFLARSKSTAALSGDTASCSPINIMPYKAAHSRNPMERPKFFVTPPEGSARRRTVHGTAGYKRERERENLPFHLTPGIRRALSPSHPKARSPASSRLWLPSKSFPHLPGTPRPASSMPPGPVKPAPAQVRPPSPGNIRPIKREVRVEPERKDPEKEPQKVANEPSLKGRALLVKVEEATVEEGTPVEPELAPAAPEAASAPASVPASTLAPSSTVTAIASLKTSAGTTDPEEATRLLAEKRRLAREQREKEEREKRETKELERQKREELAQRVAEERTRREEEARQLEAQQAREREEQLRRQEEERARREREEMERIQKQKEEEARVREEAERVRQEREKHFQREEQERLERKKRLEEIMKRTRKTEASDKKTVDQRNGDITKGALIRETAVSALPNMTNSPGQGEPAASPHVVTSHQSEVTVESTPNLEKQPNENGISVQNEDFEEIINLPIGSKPSRLDVTNSESPDIPLNPILAFGDEGTLGTLPQVDGVQTQQTAEVI</sequence>
<name>A0A8C6F384_MONMO</name>
<feature type="compositionally biased region" description="Basic and acidic residues" evidence="6">
    <location>
        <begin position="296"/>
        <end position="305"/>
    </location>
</feature>
<accession>A0A8C6F384</accession>
<dbReference type="AlphaFoldDB" id="A0A8C6F384"/>
<feature type="region of interest" description="Disordered" evidence="6">
    <location>
        <begin position="690"/>
        <end position="711"/>
    </location>
</feature>
<proteinExistence type="inferred from homology"/>
<keyword evidence="4" id="KW-0175">Coiled coil</keyword>
<evidence type="ECO:0000256" key="2">
    <source>
        <dbReference type="ARBA" id="ARBA00007525"/>
    </source>
</evidence>
<evidence type="ECO:0000256" key="5">
    <source>
        <dbReference type="ARBA" id="ARBA00023212"/>
    </source>
</evidence>
<gene>
    <name evidence="7" type="primary">MAP7</name>
</gene>
<feature type="compositionally biased region" description="Polar residues" evidence="6">
    <location>
        <begin position="648"/>
        <end position="677"/>
    </location>
</feature>
<reference evidence="7" key="2">
    <citation type="submission" date="2025-09" db="UniProtKB">
        <authorList>
            <consortium name="Ensembl"/>
        </authorList>
    </citation>
    <scope>IDENTIFICATION</scope>
</reference>
<dbReference type="Pfam" id="PF05672">
    <property type="entry name" value="MAP7"/>
    <property type="match status" value="1"/>
</dbReference>
<dbReference type="GO" id="GO:0015630">
    <property type="term" value="C:microtubule cytoskeleton"/>
    <property type="evidence" value="ECO:0007669"/>
    <property type="project" value="InterPro"/>
</dbReference>
<evidence type="ECO:0000256" key="6">
    <source>
        <dbReference type="SAM" id="MobiDB-lite"/>
    </source>
</evidence>
<reference evidence="7" key="1">
    <citation type="submission" date="2025-08" db="UniProtKB">
        <authorList>
            <consortium name="Ensembl"/>
        </authorList>
    </citation>
    <scope>IDENTIFICATION</scope>
</reference>
<evidence type="ECO:0000256" key="3">
    <source>
        <dbReference type="ARBA" id="ARBA00022490"/>
    </source>
</evidence>
<feature type="region of interest" description="Disordered" evidence="6">
    <location>
        <begin position="1"/>
        <end position="85"/>
    </location>
</feature>
<feature type="compositionally biased region" description="Basic and acidic residues" evidence="6">
    <location>
        <begin position="1"/>
        <end position="13"/>
    </location>
</feature>
<evidence type="ECO:0000313" key="8">
    <source>
        <dbReference type="Proteomes" id="UP000694561"/>
    </source>
</evidence>
<feature type="region of interest" description="Disordered" evidence="6">
    <location>
        <begin position="596"/>
        <end position="678"/>
    </location>
</feature>
<feature type="compositionally biased region" description="Pro residues" evidence="6">
    <location>
        <begin position="343"/>
        <end position="369"/>
    </location>
</feature>
<keyword evidence="5" id="KW-0206">Cytoskeleton</keyword>
<evidence type="ECO:0000256" key="1">
    <source>
        <dbReference type="ARBA" id="ARBA00004245"/>
    </source>
</evidence>
<feature type="region of interest" description="Disordered" evidence="6">
    <location>
        <begin position="277"/>
        <end position="446"/>
    </location>
</feature>
<dbReference type="Ensembl" id="ENSMMNT00015006747.1">
    <property type="protein sequence ID" value="ENSMMNP00015006165.1"/>
    <property type="gene ID" value="ENSMMNG00015004576.1"/>
</dbReference>
<dbReference type="GO" id="GO:0000226">
    <property type="term" value="P:microtubule cytoskeleton organization"/>
    <property type="evidence" value="ECO:0007669"/>
    <property type="project" value="InterPro"/>
</dbReference>
<dbReference type="GeneTree" id="ENSGT00950000182941"/>
<feature type="region of interest" description="Disordered" evidence="6">
    <location>
        <begin position="475"/>
        <end position="584"/>
    </location>
</feature>
<feature type="compositionally biased region" description="Basic and acidic residues" evidence="6">
    <location>
        <begin position="596"/>
        <end position="615"/>
    </location>
</feature>
<dbReference type="Proteomes" id="UP000694561">
    <property type="component" value="Unplaced"/>
</dbReference>
<feature type="compositionally biased region" description="Low complexity" evidence="6">
    <location>
        <begin position="420"/>
        <end position="446"/>
    </location>
</feature>
<keyword evidence="8" id="KW-1185">Reference proteome</keyword>
<dbReference type="InterPro" id="IPR051483">
    <property type="entry name" value="MAP7_domain-containing"/>
</dbReference>
<comment type="similarity">
    <text evidence="2">Belongs to the MAP7 family.</text>
</comment>
<feature type="compositionally biased region" description="Basic and acidic residues" evidence="6">
    <location>
        <begin position="375"/>
        <end position="393"/>
    </location>
</feature>
<organism evidence="7 8">
    <name type="scientific">Monodon monoceros</name>
    <name type="common">Narwhal</name>
    <name type="synonym">Ceratodon monodon</name>
    <dbReference type="NCBI Taxonomy" id="40151"/>
    <lineage>
        <taxon>Eukaryota</taxon>
        <taxon>Metazoa</taxon>
        <taxon>Chordata</taxon>
        <taxon>Craniata</taxon>
        <taxon>Vertebrata</taxon>
        <taxon>Euteleostomi</taxon>
        <taxon>Mammalia</taxon>
        <taxon>Eutheria</taxon>
        <taxon>Laurasiatheria</taxon>
        <taxon>Artiodactyla</taxon>
        <taxon>Whippomorpha</taxon>
        <taxon>Cetacea</taxon>
        <taxon>Odontoceti</taxon>
        <taxon>Monodontidae</taxon>
        <taxon>Monodon</taxon>
    </lineage>
</organism>
<keyword evidence="3" id="KW-0963">Cytoplasm</keyword>
<dbReference type="InterPro" id="IPR008604">
    <property type="entry name" value="MAP7_fam"/>
</dbReference>
<evidence type="ECO:0000313" key="7">
    <source>
        <dbReference type="Ensembl" id="ENSMMNP00015006165.1"/>
    </source>
</evidence>
<comment type="subcellular location">
    <subcellularLocation>
        <location evidence="1">Cytoplasm</location>
        <location evidence="1">Cytoskeleton</location>
    </subcellularLocation>
</comment>
<dbReference type="PANTHER" id="PTHR15073">
    <property type="entry name" value="MICROTUBULE-ASSOCIATED PROTEIN"/>
    <property type="match status" value="1"/>
</dbReference>
<feature type="compositionally biased region" description="Basic and acidic residues" evidence="6">
    <location>
        <begin position="63"/>
        <end position="85"/>
    </location>
</feature>
<feature type="region of interest" description="Disordered" evidence="6">
    <location>
        <begin position="112"/>
        <end position="182"/>
    </location>
</feature>
<feature type="compositionally biased region" description="Polar residues" evidence="6">
    <location>
        <begin position="35"/>
        <end position="53"/>
    </location>
</feature>
<evidence type="ECO:0000256" key="4">
    <source>
        <dbReference type="ARBA" id="ARBA00023054"/>
    </source>
</evidence>
<dbReference type="PANTHER" id="PTHR15073:SF4">
    <property type="entry name" value="ENSCONSIN"/>
    <property type="match status" value="1"/>
</dbReference>